<name>A0A507R467_MONPU</name>
<organism evidence="2 3">
    <name type="scientific">Monascus purpureus</name>
    <name type="common">Red mold</name>
    <name type="synonym">Monascus anka</name>
    <dbReference type="NCBI Taxonomy" id="5098"/>
    <lineage>
        <taxon>Eukaryota</taxon>
        <taxon>Fungi</taxon>
        <taxon>Dikarya</taxon>
        <taxon>Ascomycota</taxon>
        <taxon>Pezizomycotina</taxon>
        <taxon>Eurotiomycetes</taxon>
        <taxon>Eurotiomycetidae</taxon>
        <taxon>Eurotiales</taxon>
        <taxon>Aspergillaceae</taxon>
        <taxon>Monascus</taxon>
    </lineage>
</organism>
<proteinExistence type="predicted"/>
<reference evidence="2 3" key="1">
    <citation type="submission" date="2019-06" db="EMBL/GenBank/DDBJ databases">
        <title>Wine fermentation using esterase from Monascus purpureus.</title>
        <authorList>
            <person name="Geng C."/>
            <person name="Zhang Y."/>
        </authorList>
    </citation>
    <scope>NUCLEOTIDE SEQUENCE [LARGE SCALE GENOMIC DNA]</scope>
    <source>
        <strain evidence="2">HQ1</strain>
    </source>
</reference>
<evidence type="ECO:0000256" key="1">
    <source>
        <dbReference type="SAM" id="MobiDB-lite"/>
    </source>
</evidence>
<sequence>MKSYRILYQKILGFFHLLPPPPAGHPDKPKPRGPVLLSTSPVAEEKKTLPPEGPARLSAHSDSDSGCRFRPTRLLSREELEARIVELWRTLDRRFWRCSENKGIAGLKLYAHLSVSTLESVVELLEAYACEIDSLNDLYKILREEQVDVWSSPQGSSAYRRYMDVAEPLAKNLCWYDVRMAVLDIEIYDEAMALHADDPKLQKGWYIYDKAFPGSGEIRGC</sequence>
<keyword evidence="3" id="KW-1185">Reference proteome</keyword>
<dbReference type="AlphaFoldDB" id="A0A507R467"/>
<dbReference type="EMBL" id="VIFY01000016">
    <property type="protein sequence ID" value="TQB75710.1"/>
    <property type="molecule type" value="Genomic_DNA"/>
</dbReference>
<gene>
    <name evidence="2" type="ORF">MPDQ_002010</name>
</gene>
<evidence type="ECO:0000313" key="2">
    <source>
        <dbReference type="EMBL" id="TQB75710.1"/>
    </source>
</evidence>
<dbReference type="Proteomes" id="UP000319663">
    <property type="component" value="Unassembled WGS sequence"/>
</dbReference>
<accession>A0A507R467</accession>
<comment type="caution">
    <text evidence="2">The sequence shown here is derived from an EMBL/GenBank/DDBJ whole genome shotgun (WGS) entry which is preliminary data.</text>
</comment>
<feature type="region of interest" description="Disordered" evidence="1">
    <location>
        <begin position="22"/>
        <end position="67"/>
    </location>
</feature>
<protein>
    <submittedName>
        <fullName evidence="2">Uncharacterized protein</fullName>
    </submittedName>
</protein>
<evidence type="ECO:0000313" key="3">
    <source>
        <dbReference type="Proteomes" id="UP000319663"/>
    </source>
</evidence>